<keyword evidence="4 13" id="KW-0812">Transmembrane</keyword>
<dbReference type="Proteomes" id="UP000444721">
    <property type="component" value="Unassembled WGS sequence"/>
</dbReference>
<dbReference type="GO" id="GO:0016020">
    <property type="term" value="C:membrane"/>
    <property type="evidence" value="ECO:0007669"/>
    <property type="project" value="UniProtKB-SubCell"/>
</dbReference>
<dbReference type="VEuPathDB" id="AmoebaDB:NF0026160"/>
<evidence type="ECO:0000256" key="2">
    <source>
        <dbReference type="ARBA" id="ARBA00022448"/>
    </source>
</evidence>
<protein>
    <recommendedName>
        <fullName evidence="11">BK channel</fullName>
    </recommendedName>
</protein>
<name>A0A6A5BFM2_NAEFO</name>
<dbReference type="GO" id="GO:0005267">
    <property type="term" value="F:potassium channel activity"/>
    <property type="evidence" value="ECO:0007669"/>
    <property type="project" value="UniProtKB-KW"/>
</dbReference>
<feature type="transmembrane region" description="Helical" evidence="13">
    <location>
        <begin position="219"/>
        <end position="237"/>
    </location>
</feature>
<keyword evidence="10" id="KW-0407">Ion channel</keyword>
<sequence>METPNVIETHSSSSSERPMTITGATNEKSTLSSQSHFYQLNESPHSSEQLTSHVSVNNRRVRFSDSSHASNSQVIGNISKALSNSGIHKAVKDSNLSATNIANYESRKKMKNIWRSRLKGIILDLEVFQTVLSILSAVFFIISSYIQIDVDGRLLALVVCDLIFSCFFIALFIINFLLAKNKILFFVTPLSILDYVTVIPSLTITVISFTQDSFNSQSYAFVGLLRVLRLLRLIPITNKISSKGEINSVLAKVIELALTVACFLVIFSGLFQWLENYFGDRVIYFHDALYFIAITLVTIGYGDISPSNVASRYAVILFFLIGVTIIPIQISQIYEIVTSEKSIFKVKNFTLKNHTIVSGSCRIDEAIDFVKECFQKRKKRIKRVILVFKNEDFCKHLLESLKKTPFRSKIYVYCGDIMDFETMNLLKVPQAQNVFLLNSPKIGNARKQDTSIIMTTIALRNFNKNLKVYAQINLMESRPYLIRAGAKVIICNEILCTKILSASVSSTGFNTFLFNLLSGVEITVFSKNLPTSVQSLNFQSSINLMMALAATKDDFLDDESKWIAEYAEGLNCEVFRVKFSPAFSNNLFIDAAKLLLTKLEVVVFALEDINGIILINPSRYLIKEGDKCFCLAKSFKHAQEIENYQHTENEINTHAKKLKSAKPFVYAKTPIDDFGDDFLDANYIEYTTKEQMKFEDSSQSEKEVKKISEKQIDKQHRKQLERKSRNLMSSLKKDVKRAGSSSEPKIVDVLLLRKDEDVPDDEVRNAHLELLLKILSPEAYFLEKRQYLKKIRETLSKEESRIEEQRFFSNIINNYNLVQIPRSKEEFLITSYRVPFLIKDHILILGEFQQPAMICSLIRSFHRKNRLTPIVFMSHLVDKYFHYLYDRLKHFSNIYFIQGNPMKSFELRRAGYQYAITILYFTQDEKIINLNDHTLSEEKDEQETEYSIDSEAIKLALGIEATEGNKCFLLELANRSNLKFIPHEGVGTFEKIRSLQEKGVVEHNLDDIDLFCLFSDLHISSRIFPSSSFLSRLLAQSFHNKRIVDLIEQLCADEFLAGDNQSVIFEVPIPSTFVSLSVYDLVTSCFENDLILLALSRVKLSSDLNSIHHSHLNRYIYTNPSLSTVLRSSDVLFLCGHRKDFHNLLKDEKCKDIDLSNKSTHHKDETKTSQPLQEDQVVVEINLEELDVKNLQQKSCGTPPLVSSPTLEENSPQESSPSSTHHHSDGLTHSASLPNSNPTIVIESTNERKQPHIPPLRLVNSQQGDDDEEEEQMPRMSFDQLLKVHTARKI</sequence>
<dbReference type="Gene3D" id="3.40.50.720">
    <property type="entry name" value="NAD(P)-binding Rossmann-like Domain"/>
    <property type="match status" value="1"/>
</dbReference>
<dbReference type="InterPro" id="IPR036291">
    <property type="entry name" value="NAD(P)-bd_dom_sf"/>
</dbReference>
<feature type="transmembrane region" description="Helical" evidence="13">
    <location>
        <begin position="121"/>
        <end position="148"/>
    </location>
</feature>
<dbReference type="PANTHER" id="PTHR10027">
    <property type="entry name" value="CALCIUM-ACTIVATED POTASSIUM CHANNEL ALPHA CHAIN"/>
    <property type="match status" value="1"/>
</dbReference>
<comment type="subcellular location">
    <subcellularLocation>
        <location evidence="1">Membrane</location>
        <topology evidence="1">Multi-pass membrane protein</topology>
    </subcellularLocation>
</comment>
<keyword evidence="7 13" id="KW-1133">Transmembrane helix</keyword>
<feature type="compositionally biased region" description="Polar residues" evidence="12">
    <location>
        <begin position="1190"/>
        <end position="1207"/>
    </location>
</feature>
<feature type="domain" description="Ion transport" evidence="14">
    <location>
        <begin position="126"/>
        <end position="334"/>
    </location>
</feature>
<dbReference type="VEuPathDB" id="AmoebaDB:NfTy_046590"/>
<feature type="transmembrane region" description="Helical" evidence="13">
    <location>
        <begin position="313"/>
        <end position="334"/>
    </location>
</feature>
<keyword evidence="2" id="KW-0813">Transport</keyword>
<dbReference type="OrthoDB" id="10035564at2759"/>
<dbReference type="GeneID" id="68116276"/>
<dbReference type="PANTHER" id="PTHR10027:SF10">
    <property type="entry name" value="SLOWPOKE 2, ISOFORM D"/>
    <property type="match status" value="1"/>
</dbReference>
<keyword evidence="3" id="KW-0633">Potassium transport</keyword>
<evidence type="ECO:0000256" key="6">
    <source>
        <dbReference type="ARBA" id="ARBA00022958"/>
    </source>
</evidence>
<keyword evidence="5" id="KW-0631">Potassium channel</keyword>
<dbReference type="InterPro" id="IPR005821">
    <property type="entry name" value="Ion_trans_dom"/>
</dbReference>
<dbReference type="InterPro" id="IPR047871">
    <property type="entry name" value="K_chnl_Slo-like"/>
</dbReference>
<evidence type="ECO:0000256" key="7">
    <source>
        <dbReference type="ARBA" id="ARBA00022989"/>
    </source>
</evidence>
<feature type="compositionally biased region" description="Low complexity" evidence="12">
    <location>
        <begin position="1208"/>
        <end position="1219"/>
    </location>
</feature>
<feature type="region of interest" description="Disordered" evidence="12">
    <location>
        <begin position="1190"/>
        <end position="1276"/>
    </location>
</feature>
<dbReference type="EMBL" id="VFQX01000066">
    <property type="protein sequence ID" value="KAF0972810.1"/>
    <property type="molecule type" value="Genomic_DNA"/>
</dbReference>
<keyword evidence="6" id="KW-0630">Potassium</keyword>
<dbReference type="InterPro" id="IPR003148">
    <property type="entry name" value="RCK_N"/>
</dbReference>
<evidence type="ECO:0000256" key="10">
    <source>
        <dbReference type="ARBA" id="ARBA00023303"/>
    </source>
</evidence>
<dbReference type="InterPro" id="IPR003929">
    <property type="entry name" value="K_chnl_BK_asu"/>
</dbReference>
<dbReference type="Gene3D" id="1.10.287.70">
    <property type="match status" value="1"/>
</dbReference>
<evidence type="ECO:0000256" key="13">
    <source>
        <dbReference type="SAM" id="Phobius"/>
    </source>
</evidence>
<evidence type="ECO:0000259" key="14">
    <source>
        <dbReference type="Pfam" id="PF00520"/>
    </source>
</evidence>
<evidence type="ECO:0000256" key="12">
    <source>
        <dbReference type="SAM" id="MobiDB-lite"/>
    </source>
</evidence>
<dbReference type="RefSeq" id="XP_044557524.1">
    <property type="nucleotide sequence ID" value="XM_044712978.1"/>
</dbReference>
<evidence type="ECO:0000313" key="17">
    <source>
        <dbReference type="EMBL" id="KAF0972810.1"/>
    </source>
</evidence>
<evidence type="ECO:0000256" key="11">
    <source>
        <dbReference type="ARBA" id="ARBA00029579"/>
    </source>
</evidence>
<dbReference type="Pfam" id="PF00520">
    <property type="entry name" value="Ion_trans"/>
    <property type="match status" value="1"/>
</dbReference>
<dbReference type="SUPFAM" id="SSF81324">
    <property type="entry name" value="Voltage-gated potassium channels"/>
    <property type="match status" value="1"/>
</dbReference>
<evidence type="ECO:0000259" key="16">
    <source>
        <dbReference type="Pfam" id="PF22614"/>
    </source>
</evidence>
<proteinExistence type="predicted"/>
<evidence type="ECO:0000256" key="1">
    <source>
        <dbReference type="ARBA" id="ARBA00004141"/>
    </source>
</evidence>
<feature type="region of interest" description="Disordered" evidence="12">
    <location>
        <begin position="694"/>
        <end position="734"/>
    </location>
</feature>
<comment type="caution">
    <text evidence="17">The sequence shown here is derived from an EMBL/GenBank/DDBJ whole genome shotgun (WGS) entry which is preliminary data.</text>
</comment>
<feature type="region of interest" description="Disordered" evidence="12">
    <location>
        <begin position="26"/>
        <end position="53"/>
    </location>
</feature>
<feature type="region of interest" description="Disordered" evidence="12">
    <location>
        <begin position="1"/>
        <end position="20"/>
    </location>
</feature>
<feature type="compositionally biased region" description="Basic and acidic residues" evidence="12">
    <location>
        <begin position="694"/>
        <end position="714"/>
    </location>
</feature>
<feature type="transmembrane region" description="Helical" evidence="13">
    <location>
        <begin position="283"/>
        <end position="301"/>
    </location>
</feature>
<gene>
    <name evidence="17" type="ORF">FDP41_009059</name>
</gene>
<evidence type="ECO:0000256" key="5">
    <source>
        <dbReference type="ARBA" id="ARBA00022826"/>
    </source>
</evidence>
<dbReference type="Pfam" id="PF03493">
    <property type="entry name" value="BK_channel_a"/>
    <property type="match status" value="1"/>
</dbReference>
<dbReference type="SUPFAM" id="SSF51735">
    <property type="entry name" value="NAD(P)-binding Rossmann-fold domains"/>
    <property type="match status" value="1"/>
</dbReference>
<organism evidence="17 18">
    <name type="scientific">Naegleria fowleri</name>
    <name type="common">Brain eating amoeba</name>
    <dbReference type="NCBI Taxonomy" id="5763"/>
    <lineage>
        <taxon>Eukaryota</taxon>
        <taxon>Discoba</taxon>
        <taxon>Heterolobosea</taxon>
        <taxon>Tetramitia</taxon>
        <taxon>Eutetramitia</taxon>
        <taxon>Vahlkampfiidae</taxon>
        <taxon>Naegleria</taxon>
    </lineage>
</organism>
<feature type="compositionally biased region" description="Polar residues" evidence="12">
    <location>
        <begin position="1227"/>
        <end position="1244"/>
    </location>
</feature>
<evidence type="ECO:0000256" key="8">
    <source>
        <dbReference type="ARBA" id="ARBA00023065"/>
    </source>
</evidence>
<feature type="transmembrane region" description="Helical" evidence="13">
    <location>
        <begin position="184"/>
        <end position="207"/>
    </location>
</feature>
<dbReference type="Pfam" id="PF22614">
    <property type="entry name" value="Slo-like_RCK"/>
    <property type="match status" value="2"/>
</dbReference>
<feature type="domain" description="Calcium-activated potassium channel BK alpha subunit" evidence="15">
    <location>
        <begin position="541"/>
        <end position="606"/>
    </location>
</feature>
<keyword evidence="18" id="KW-1185">Reference proteome</keyword>
<evidence type="ECO:0000259" key="15">
    <source>
        <dbReference type="Pfam" id="PF03493"/>
    </source>
</evidence>
<accession>A0A6A5BFM2</accession>
<evidence type="ECO:0000313" key="18">
    <source>
        <dbReference type="Proteomes" id="UP000444721"/>
    </source>
</evidence>
<feature type="domain" description="RCK N-terminal" evidence="16">
    <location>
        <begin position="839"/>
        <end position="933"/>
    </location>
</feature>
<feature type="domain" description="RCK N-terminal" evidence="16">
    <location>
        <begin position="351"/>
        <end position="469"/>
    </location>
</feature>
<dbReference type="VEuPathDB" id="AmoebaDB:FDP41_009059"/>
<dbReference type="OMA" id="DVDMQHS"/>
<keyword evidence="9 13" id="KW-0472">Membrane</keyword>
<evidence type="ECO:0000256" key="9">
    <source>
        <dbReference type="ARBA" id="ARBA00023136"/>
    </source>
</evidence>
<evidence type="ECO:0000256" key="3">
    <source>
        <dbReference type="ARBA" id="ARBA00022538"/>
    </source>
</evidence>
<evidence type="ECO:0000256" key="4">
    <source>
        <dbReference type="ARBA" id="ARBA00022692"/>
    </source>
</evidence>
<keyword evidence="8" id="KW-0406">Ion transport</keyword>
<feature type="transmembrane region" description="Helical" evidence="13">
    <location>
        <begin position="154"/>
        <end position="177"/>
    </location>
</feature>
<feature type="transmembrane region" description="Helical" evidence="13">
    <location>
        <begin position="249"/>
        <end position="271"/>
    </location>
</feature>
<reference evidence="17 18" key="1">
    <citation type="journal article" date="2019" name="Sci. Rep.">
        <title>Nanopore sequencing improves the draft genome of the human pathogenic amoeba Naegleria fowleri.</title>
        <authorList>
            <person name="Liechti N."/>
            <person name="Schurch N."/>
            <person name="Bruggmann R."/>
            <person name="Wittwer M."/>
        </authorList>
    </citation>
    <scope>NUCLEOTIDE SEQUENCE [LARGE SCALE GENOMIC DNA]</scope>
    <source>
        <strain evidence="17 18">ATCC 30894</strain>
    </source>
</reference>